<organism evidence="1 2">
    <name type="scientific">Phytophthora sojae (strain P6497)</name>
    <name type="common">Soybean stem and root rot agent</name>
    <name type="synonym">Phytophthora megasperma f. sp. glycines</name>
    <dbReference type="NCBI Taxonomy" id="1094619"/>
    <lineage>
        <taxon>Eukaryota</taxon>
        <taxon>Sar</taxon>
        <taxon>Stramenopiles</taxon>
        <taxon>Oomycota</taxon>
        <taxon>Peronosporomycetes</taxon>
        <taxon>Peronosporales</taxon>
        <taxon>Peronosporaceae</taxon>
        <taxon>Phytophthora</taxon>
    </lineage>
</organism>
<keyword evidence="2" id="KW-1185">Reference proteome</keyword>
<dbReference type="Proteomes" id="UP000002640">
    <property type="component" value="Unassembled WGS sequence"/>
</dbReference>
<accession>G5A8M9</accession>
<dbReference type="KEGG" id="psoj:PHYSODRAFT_306258"/>
<name>G5A8M9_PHYSP</name>
<evidence type="ECO:0000313" key="1">
    <source>
        <dbReference type="EMBL" id="EGZ08255.1"/>
    </source>
</evidence>
<dbReference type="InParanoid" id="G5A8M9"/>
<dbReference type="RefSeq" id="XP_009536427.1">
    <property type="nucleotide sequence ID" value="XM_009538132.1"/>
</dbReference>
<proteinExistence type="predicted"/>
<dbReference type="EMBL" id="JH159161">
    <property type="protein sequence ID" value="EGZ08255.1"/>
    <property type="molecule type" value="Genomic_DNA"/>
</dbReference>
<evidence type="ECO:0000313" key="2">
    <source>
        <dbReference type="Proteomes" id="UP000002640"/>
    </source>
</evidence>
<protein>
    <submittedName>
        <fullName evidence="1">Uncharacterized protein</fullName>
    </submittedName>
</protein>
<sequence length="312" mass="35651">MEPCASRYFLENYAGVQFGKIGELRFEQDIPAGCARWSKEVLRREYELALCQIAARNTNLSPGKPGLDVEIPVQVFFTLDEDKIYPLDANELLEHFEEFPECEAIIQRLYHQRRGVEAGAMRCSFVLRPLVAEFTEFQITPRLVRALEHLMKRGTRFSQIQALDLDLDDATELDAQLGRLTLAQLFRALFGTADNEPRRARHQITSLSVYCDSTMKKKDFEALCSALVANQTTRDLHLRLNMESNSQVRPAHWWMWLAYGLFSKQARTLSKLETLTISGLHSMSVADMNAFAKVLKPDQRFRSGDSATILRA</sequence>
<dbReference type="AlphaFoldDB" id="G5A8M9"/>
<dbReference type="GeneID" id="20642691"/>
<gene>
    <name evidence="1" type="ORF">PHYSODRAFT_306258</name>
</gene>
<reference evidence="1 2" key="1">
    <citation type="journal article" date="2006" name="Science">
        <title>Phytophthora genome sequences uncover evolutionary origins and mechanisms of pathogenesis.</title>
        <authorList>
            <person name="Tyler B.M."/>
            <person name="Tripathy S."/>
            <person name="Zhang X."/>
            <person name="Dehal P."/>
            <person name="Jiang R.H."/>
            <person name="Aerts A."/>
            <person name="Arredondo F.D."/>
            <person name="Baxter L."/>
            <person name="Bensasson D."/>
            <person name="Beynon J.L."/>
            <person name="Chapman J."/>
            <person name="Damasceno C.M."/>
            <person name="Dorrance A.E."/>
            <person name="Dou D."/>
            <person name="Dickerman A.W."/>
            <person name="Dubchak I.L."/>
            <person name="Garbelotto M."/>
            <person name="Gijzen M."/>
            <person name="Gordon S.G."/>
            <person name="Govers F."/>
            <person name="Grunwald N.J."/>
            <person name="Huang W."/>
            <person name="Ivors K.L."/>
            <person name="Jones R.W."/>
            <person name="Kamoun S."/>
            <person name="Krampis K."/>
            <person name="Lamour K.H."/>
            <person name="Lee M.K."/>
            <person name="McDonald W.H."/>
            <person name="Medina M."/>
            <person name="Meijer H.J."/>
            <person name="Nordberg E.K."/>
            <person name="Maclean D.J."/>
            <person name="Ospina-Giraldo M.D."/>
            <person name="Morris P.F."/>
            <person name="Phuntumart V."/>
            <person name="Putnam N.H."/>
            <person name="Rash S."/>
            <person name="Rose J.K."/>
            <person name="Sakihama Y."/>
            <person name="Salamov A.A."/>
            <person name="Savidor A."/>
            <person name="Scheuring C.F."/>
            <person name="Smith B.M."/>
            <person name="Sobral B.W."/>
            <person name="Terry A."/>
            <person name="Torto-Alalibo T.A."/>
            <person name="Win J."/>
            <person name="Xu Z."/>
            <person name="Zhang H."/>
            <person name="Grigoriev I.V."/>
            <person name="Rokhsar D.S."/>
            <person name="Boore J.L."/>
        </authorList>
    </citation>
    <scope>NUCLEOTIDE SEQUENCE [LARGE SCALE GENOMIC DNA]</scope>
    <source>
        <strain evidence="1 2">P6497</strain>
    </source>
</reference>